<evidence type="ECO:0000256" key="1">
    <source>
        <dbReference type="ARBA" id="ARBA00004651"/>
    </source>
</evidence>
<organism evidence="8 9">
    <name type="scientific">Sphingomonas panacisoli</name>
    <dbReference type="NCBI Taxonomy" id="1813879"/>
    <lineage>
        <taxon>Bacteria</taxon>
        <taxon>Pseudomonadati</taxon>
        <taxon>Pseudomonadota</taxon>
        <taxon>Alphaproteobacteria</taxon>
        <taxon>Sphingomonadales</taxon>
        <taxon>Sphingomonadaceae</taxon>
        <taxon>Sphingomonas</taxon>
    </lineage>
</organism>
<feature type="transmembrane region" description="Helical" evidence="6">
    <location>
        <begin position="31"/>
        <end position="53"/>
    </location>
</feature>
<feature type="transmembrane region" description="Helical" evidence="6">
    <location>
        <begin position="161"/>
        <end position="180"/>
    </location>
</feature>
<feature type="transmembrane region" description="Helical" evidence="6">
    <location>
        <begin position="307"/>
        <end position="333"/>
    </location>
</feature>
<evidence type="ECO:0000256" key="5">
    <source>
        <dbReference type="ARBA" id="ARBA00023136"/>
    </source>
</evidence>
<dbReference type="OrthoDB" id="7187764at2"/>
<evidence type="ECO:0000259" key="7">
    <source>
        <dbReference type="PROSITE" id="PS50850"/>
    </source>
</evidence>
<proteinExistence type="predicted"/>
<evidence type="ECO:0000256" key="2">
    <source>
        <dbReference type="ARBA" id="ARBA00022475"/>
    </source>
</evidence>
<dbReference type="Proteomes" id="UP000315673">
    <property type="component" value="Chromosome"/>
</dbReference>
<dbReference type="GO" id="GO:0022857">
    <property type="term" value="F:transmembrane transporter activity"/>
    <property type="evidence" value="ECO:0007669"/>
    <property type="project" value="InterPro"/>
</dbReference>
<feature type="transmembrane region" description="Helical" evidence="6">
    <location>
        <begin position="246"/>
        <end position="267"/>
    </location>
</feature>
<evidence type="ECO:0000313" key="8">
    <source>
        <dbReference type="EMBL" id="QDZ09038.1"/>
    </source>
</evidence>
<protein>
    <submittedName>
        <fullName evidence="8">MFS transporter</fullName>
    </submittedName>
</protein>
<keyword evidence="9" id="KW-1185">Reference proteome</keyword>
<dbReference type="AlphaFoldDB" id="A0A5B8LLC6"/>
<dbReference type="KEGG" id="spai:FPZ24_04220"/>
<name>A0A5B8LLC6_9SPHN</name>
<dbReference type="PROSITE" id="PS50850">
    <property type="entry name" value="MFS"/>
    <property type="match status" value="1"/>
</dbReference>
<evidence type="ECO:0000256" key="3">
    <source>
        <dbReference type="ARBA" id="ARBA00022692"/>
    </source>
</evidence>
<feature type="transmembrane region" description="Helical" evidence="6">
    <location>
        <begin position="373"/>
        <end position="396"/>
    </location>
</feature>
<dbReference type="Pfam" id="PF07690">
    <property type="entry name" value="MFS_1"/>
    <property type="match status" value="1"/>
</dbReference>
<dbReference type="EMBL" id="CP042306">
    <property type="protein sequence ID" value="QDZ09038.1"/>
    <property type="molecule type" value="Genomic_DNA"/>
</dbReference>
<dbReference type="Gene3D" id="1.20.1250.20">
    <property type="entry name" value="MFS general substrate transporter like domains"/>
    <property type="match status" value="1"/>
</dbReference>
<dbReference type="PANTHER" id="PTHR43124:SF3">
    <property type="entry name" value="CHLORAMPHENICOL EFFLUX PUMP RV0191"/>
    <property type="match status" value="1"/>
</dbReference>
<reference evidence="8 9" key="1">
    <citation type="submission" date="2019-07" db="EMBL/GenBank/DDBJ databases">
        <title>Full genome sequence of Sphingomonas sp. 4R-6-7(HKS19).</title>
        <authorList>
            <person name="Im W.-T."/>
        </authorList>
    </citation>
    <scope>NUCLEOTIDE SEQUENCE [LARGE SCALE GENOMIC DNA]</scope>
    <source>
        <strain evidence="8 9">HKS19</strain>
    </source>
</reference>
<sequence>MAIGFTAMQSFGVVQEGAKIELKLSDQVLGMIQGLGAAVPLVIFSIPVGILVDRYNRVRLMTLLGVVWTIGTLLTALAPDIGVLIAGRMLTGIGTTGALTCALSLCADLCAPEQRGRALLIVNLGKSAGLAAAFVLAGWLFGLFASHGGPALLDAWAPWRSTHIALAAFSAVLLTPLLLMREPQRHEVESSTTAPFRVVARELWSRRAFLGPLFAGQVAVVMADAAAGVWVAPVLSRNYGLQPQQFGGWVGAILFVSGIVGAALGGVSADIGQRSRIRGGLLIGATIAAGVGIPAALFPIMPSVPTFAIAFFVLMASGAVTGLVVSVALTVLIPNELRGLCIGAFIALAGLIGFGLAPWLVSVVSSALGGEQHLAMALTIVGAGVGALSFCAFALAMRRAPQSAMEEPV</sequence>
<evidence type="ECO:0000256" key="4">
    <source>
        <dbReference type="ARBA" id="ARBA00022989"/>
    </source>
</evidence>
<evidence type="ECO:0000313" key="9">
    <source>
        <dbReference type="Proteomes" id="UP000315673"/>
    </source>
</evidence>
<feature type="transmembrane region" description="Helical" evidence="6">
    <location>
        <begin position="60"/>
        <end position="79"/>
    </location>
</feature>
<keyword evidence="3 6" id="KW-0812">Transmembrane</keyword>
<feature type="domain" description="Major facilitator superfamily (MFS) profile" evidence="7">
    <location>
        <begin position="1"/>
        <end position="401"/>
    </location>
</feature>
<dbReference type="GO" id="GO:0005886">
    <property type="term" value="C:plasma membrane"/>
    <property type="evidence" value="ECO:0007669"/>
    <property type="project" value="UniProtKB-SubCell"/>
</dbReference>
<dbReference type="SUPFAM" id="SSF103473">
    <property type="entry name" value="MFS general substrate transporter"/>
    <property type="match status" value="1"/>
</dbReference>
<feature type="transmembrane region" description="Helical" evidence="6">
    <location>
        <begin position="340"/>
        <end position="361"/>
    </location>
</feature>
<keyword evidence="5 6" id="KW-0472">Membrane</keyword>
<feature type="transmembrane region" description="Helical" evidence="6">
    <location>
        <begin position="209"/>
        <end position="234"/>
    </location>
</feature>
<dbReference type="InterPro" id="IPR050189">
    <property type="entry name" value="MFS_Efflux_Transporters"/>
</dbReference>
<dbReference type="InterPro" id="IPR011701">
    <property type="entry name" value="MFS"/>
</dbReference>
<gene>
    <name evidence="8" type="ORF">FPZ24_04220</name>
</gene>
<feature type="transmembrane region" description="Helical" evidence="6">
    <location>
        <begin position="85"/>
        <end position="106"/>
    </location>
</feature>
<comment type="subcellular location">
    <subcellularLocation>
        <location evidence="1">Cell membrane</location>
        <topology evidence="1">Multi-pass membrane protein</topology>
    </subcellularLocation>
</comment>
<keyword evidence="4 6" id="KW-1133">Transmembrane helix</keyword>
<dbReference type="PANTHER" id="PTHR43124">
    <property type="entry name" value="PURINE EFFLUX PUMP PBUE"/>
    <property type="match status" value="1"/>
</dbReference>
<feature type="transmembrane region" description="Helical" evidence="6">
    <location>
        <begin position="118"/>
        <end position="141"/>
    </location>
</feature>
<accession>A0A5B8LLC6</accession>
<dbReference type="InterPro" id="IPR036259">
    <property type="entry name" value="MFS_trans_sf"/>
</dbReference>
<keyword evidence="2" id="KW-1003">Cell membrane</keyword>
<feature type="transmembrane region" description="Helical" evidence="6">
    <location>
        <begin position="279"/>
        <end position="301"/>
    </location>
</feature>
<evidence type="ECO:0000256" key="6">
    <source>
        <dbReference type="SAM" id="Phobius"/>
    </source>
</evidence>
<dbReference type="InterPro" id="IPR020846">
    <property type="entry name" value="MFS_dom"/>
</dbReference>